<evidence type="ECO:0000313" key="2">
    <source>
        <dbReference type="EMBL" id="GAA0351675.1"/>
    </source>
</evidence>
<evidence type="ECO:0000256" key="1">
    <source>
        <dbReference type="SAM" id="SignalP"/>
    </source>
</evidence>
<sequence length="206" mass="23573">MQSRLLCILMLSSLLCSCSGSFKVKSQVPTPLIQPMPLTVGTYYPKELRQYRYEESNEARKEWKIEQGDAQMQMFSQVLAGMFENVVDLNQQQGAADLILTPRVEEFQYTVPRETRSNIYEVWFKYHLQLHEGSGRLVADWFMTSYGKTPTAFATSDAGGLDLAIQMALRDSGAKLLMDFSRVPEIRQWMEQNLNKSTLAIRGEQP</sequence>
<dbReference type="RefSeq" id="WP_343843669.1">
    <property type="nucleotide sequence ID" value="NZ_BAAAEI010000006.1"/>
</dbReference>
<dbReference type="EMBL" id="BAAAEI010000006">
    <property type="protein sequence ID" value="GAA0351675.1"/>
    <property type="molecule type" value="Genomic_DNA"/>
</dbReference>
<proteinExistence type="predicted"/>
<dbReference type="Proteomes" id="UP001501757">
    <property type="component" value="Unassembled WGS sequence"/>
</dbReference>
<protein>
    <recommendedName>
        <fullName evidence="4">Lipoprotein</fullName>
    </recommendedName>
</protein>
<feature type="signal peptide" evidence="1">
    <location>
        <begin position="1"/>
        <end position="26"/>
    </location>
</feature>
<accession>A0ABN0X092</accession>
<feature type="chain" id="PRO_5045352495" description="Lipoprotein" evidence="1">
    <location>
        <begin position="27"/>
        <end position="206"/>
    </location>
</feature>
<reference evidence="2 3" key="1">
    <citation type="journal article" date="2019" name="Int. J. Syst. Evol. Microbiol.">
        <title>The Global Catalogue of Microorganisms (GCM) 10K type strain sequencing project: providing services to taxonomists for standard genome sequencing and annotation.</title>
        <authorList>
            <consortium name="The Broad Institute Genomics Platform"/>
            <consortium name="The Broad Institute Genome Sequencing Center for Infectious Disease"/>
            <person name="Wu L."/>
            <person name="Ma J."/>
        </authorList>
    </citation>
    <scope>NUCLEOTIDE SEQUENCE [LARGE SCALE GENOMIC DNA]</scope>
    <source>
        <strain evidence="2 3">JCM 13378</strain>
    </source>
</reference>
<comment type="caution">
    <text evidence="2">The sequence shown here is derived from an EMBL/GenBank/DDBJ whole genome shotgun (WGS) entry which is preliminary data.</text>
</comment>
<keyword evidence="1" id="KW-0732">Signal</keyword>
<organism evidence="2 3">
    <name type="scientific">Bowmanella denitrificans</name>
    <dbReference type="NCBI Taxonomy" id="366582"/>
    <lineage>
        <taxon>Bacteria</taxon>
        <taxon>Pseudomonadati</taxon>
        <taxon>Pseudomonadota</taxon>
        <taxon>Gammaproteobacteria</taxon>
        <taxon>Alteromonadales</taxon>
        <taxon>Alteromonadaceae</taxon>
        <taxon>Bowmanella</taxon>
    </lineage>
</organism>
<gene>
    <name evidence="2" type="ORF">GCM10009092_15090</name>
</gene>
<name>A0ABN0X092_9ALTE</name>
<keyword evidence="3" id="KW-1185">Reference proteome</keyword>
<evidence type="ECO:0000313" key="3">
    <source>
        <dbReference type="Proteomes" id="UP001501757"/>
    </source>
</evidence>
<evidence type="ECO:0008006" key="4">
    <source>
        <dbReference type="Google" id="ProtNLM"/>
    </source>
</evidence>
<dbReference type="PROSITE" id="PS51257">
    <property type="entry name" value="PROKAR_LIPOPROTEIN"/>
    <property type="match status" value="1"/>
</dbReference>